<dbReference type="InterPro" id="IPR029058">
    <property type="entry name" value="AB_hydrolase_fold"/>
</dbReference>
<dbReference type="Gene3D" id="3.40.50.1820">
    <property type="entry name" value="alpha/beta hydrolase"/>
    <property type="match status" value="1"/>
</dbReference>
<organism evidence="3 4">
    <name type="scientific">Rhodococcus antarcticus</name>
    <dbReference type="NCBI Taxonomy" id="2987751"/>
    <lineage>
        <taxon>Bacteria</taxon>
        <taxon>Bacillati</taxon>
        <taxon>Actinomycetota</taxon>
        <taxon>Actinomycetes</taxon>
        <taxon>Mycobacteriales</taxon>
        <taxon>Nocardiaceae</taxon>
        <taxon>Rhodococcus</taxon>
    </lineage>
</organism>
<dbReference type="PANTHER" id="PTHR37946:SF1">
    <property type="entry name" value="SLL1969 PROTEIN"/>
    <property type="match status" value="1"/>
</dbReference>
<evidence type="ECO:0000259" key="2">
    <source>
        <dbReference type="Pfam" id="PF00561"/>
    </source>
</evidence>
<dbReference type="Pfam" id="PF00561">
    <property type="entry name" value="Abhydrolase_1"/>
    <property type="match status" value="1"/>
</dbReference>
<feature type="domain" description="AB hydrolase-1" evidence="2">
    <location>
        <begin position="128"/>
        <end position="168"/>
    </location>
</feature>
<dbReference type="EMBL" id="CP110615">
    <property type="protein sequence ID" value="UZJ26023.1"/>
    <property type="molecule type" value="Genomic_DNA"/>
</dbReference>
<gene>
    <name evidence="3" type="ORF">RHODO2019_06220</name>
</gene>
<dbReference type="SUPFAM" id="SSF53474">
    <property type="entry name" value="alpha/beta-Hydrolases"/>
    <property type="match status" value="1"/>
</dbReference>
<keyword evidence="3" id="KW-0378">Hydrolase</keyword>
<dbReference type="InterPro" id="IPR000073">
    <property type="entry name" value="AB_hydrolase_1"/>
</dbReference>
<evidence type="ECO:0000256" key="1">
    <source>
        <dbReference type="SAM" id="MobiDB-lite"/>
    </source>
</evidence>
<dbReference type="PANTHER" id="PTHR37946">
    <property type="entry name" value="SLL1969 PROTEIN"/>
    <property type="match status" value="1"/>
</dbReference>
<dbReference type="Proteomes" id="UP001164965">
    <property type="component" value="Chromosome"/>
</dbReference>
<dbReference type="GO" id="GO:0016787">
    <property type="term" value="F:hydrolase activity"/>
    <property type="evidence" value="ECO:0007669"/>
    <property type="project" value="UniProtKB-KW"/>
</dbReference>
<evidence type="ECO:0000313" key="4">
    <source>
        <dbReference type="Proteomes" id="UP001164965"/>
    </source>
</evidence>
<keyword evidence="4" id="KW-1185">Reference proteome</keyword>
<accession>A0ABY6P4C5</accession>
<evidence type="ECO:0000313" key="3">
    <source>
        <dbReference type="EMBL" id="UZJ26023.1"/>
    </source>
</evidence>
<protein>
    <submittedName>
        <fullName evidence="3">Alpha/beta hydrolase</fullName>
    </submittedName>
</protein>
<name>A0ABY6P4C5_9NOCA</name>
<proteinExistence type="predicted"/>
<sequence length="277" mass="29727">MNTVGVDDAEPQEVARPGSTPRDAGSAPGTSPAGRWWGHPLREYGWPIEFAALLADPVWRGEGVADGEGRPVLLIPGFMAGDASLGTMARWLRRRGYRAELSGIRWNVGCADRILDGLHTRLDRLHERTGQPVAVVGHSRGGLLGNALAGLRPERVSQVITLGSPLADNNDISVLTNLAVTGARRLEYGLHPESRRRGCFTSACDCSYARGVAAQQSRAVPLTCVLTPDDGIVAPTACSLPGARTIEVRGGHIALAWNAQVYRVLAQELARSRPHQR</sequence>
<dbReference type="RefSeq" id="WP_265384127.1">
    <property type="nucleotide sequence ID" value="NZ_CP110615.1"/>
</dbReference>
<feature type="region of interest" description="Disordered" evidence="1">
    <location>
        <begin position="1"/>
        <end position="34"/>
    </location>
</feature>
<reference evidence="3" key="1">
    <citation type="submission" date="2022-10" db="EMBL/GenBank/DDBJ databases">
        <title>Rhodococcus sp.75.</title>
        <authorList>
            <person name="Sun M."/>
        </authorList>
    </citation>
    <scope>NUCLEOTIDE SEQUENCE</scope>
    <source>
        <strain evidence="3">75</strain>
    </source>
</reference>